<dbReference type="EMBL" id="UFTT01000002">
    <property type="protein sequence ID" value="SUV65641.1"/>
    <property type="molecule type" value="Genomic_DNA"/>
</dbReference>
<evidence type="ECO:0000256" key="1">
    <source>
        <dbReference type="SAM" id="Phobius"/>
    </source>
</evidence>
<name>A0A381A4V3_BORPT</name>
<feature type="domain" description="VWFA" evidence="2">
    <location>
        <begin position="252"/>
        <end position="439"/>
    </location>
</feature>
<keyword evidence="1" id="KW-1133">Transmembrane helix</keyword>
<keyword evidence="1" id="KW-0812">Transmembrane</keyword>
<organism evidence="3 4">
    <name type="scientific">Bordetella pertussis</name>
    <dbReference type="NCBI Taxonomy" id="520"/>
    <lineage>
        <taxon>Bacteria</taxon>
        <taxon>Pseudomonadati</taxon>
        <taxon>Pseudomonadota</taxon>
        <taxon>Betaproteobacteria</taxon>
        <taxon>Burkholderiales</taxon>
        <taxon>Alcaligenaceae</taxon>
        <taxon>Bordetella</taxon>
    </lineage>
</organism>
<dbReference type="CDD" id="cd01467">
    <property type="entry name" value="vWA_BatA_type"/>
    <property type="match status" value="1"/>
</dbReference>
<dbReference type="SMART" id="SM00327">
    <property type="entry name" value="VWA"/>
    <property type="match status" value="1"/>
</dbReference>
<evidence type="ECO:0000259" key="2">
    <source>
        <dbReference type="PROSITE" id="PS50234"/>
    </source>
</evidence>
<dbReference type="Proteomes" id="UP000255014">
    <property type="component" value="Unassembled WGS sequence"/>
</dbReference>
<proteinExistence type="predicted"/>
<feature type="transmembrane region" description="Helical" evidence="1">
    <location>
        <begin position="27"/>
        <end position="48"/>
    </location>
</feature>
<reference evidence="3 4" key="1">
    <citation type="submission" date="2018-06" db="EMBL/GenBank/DDBJ databases">
        <authorList>
            <consortium name="Pathogen Informatics"/>
            <person name="Doyle S."/>
        </authorList>
    </citation>
    <scope>NUCLEOTIDE SEQUENCE [LARGE SCALE GENOMIC DNA]</scope>
    <source>
        <strain evidence="3 4">NCTC10911</strain>
    </source>
</reference>
<accession>A0A381A4V3</accession>
<protein>
    <submittedName>
        <fullName evidence="3">VWFA-related Acidobacterial domain</fullName>
    </submittedName>
</protein>
<dbReference type="InterPro" id="IPR025489">
    <property type="entry name" value="DUF4381"/>
</dbReference>
<sequence>MSDALPGLDQLQELPLPAAVPYWPQTWGWAVLAALVLAGAAWAGYAGWRRRRRNRYRRQALAELQRLARAAAADPLAARALPGLLKRTALAAGQPAVAPLGGQAWLARLAQDAAGAAFPDDSARMLALLAYAPDAVVRALDAPALARLFAASAAGWRAIMWRLEYPWLLAAAPLALAAYRWLPAYVQGRQALRLPFFDAMATLTGKSPTRPGVQRGRAQLWLNVAVWLLLALALARPQWVEPPLTHVEPMRDILLVVDISQSMDSEDFRDAQGRPASRWQAVQAVVGDFIDKRPDDRLGLIVFGAGAYPQAPLTRDHAALRLLLQRTAVGMAGPNTALGDAIGLGIRMLDHAGERDKILILLTDGNDTASAVPPARAAELAAQHRVVVHTIGIGDPAASGEDRVDFDALRDIARIAGGRFFRARDQASLQEVYATLDRITPHEVRTLRHQPKREDFWMPLGAALALLALWHGGAALAAWRSARPDRRARREDAWT</sequence>
<keyword evidence="1" id="KW-0472">Membrane</keyword>
<dbReference type="Pfam" id="PF14316">
    <property type="entry name" value="DUF4381"/>
    <property type="match status" value="1"/>
</dbReference>
<dbReference type="Gene3D" id="3.40.50.410">
    <property type="entry name" value="von Willebrand factor, type A domain"/>
    <property type="match status" value="1"/>
</dbReference>
<dbReference type="Pfam" id="PF00092">
    <property type="entry name" value="VWA"/>
    <property type="match status" value="1"/>
</dbReference>
<feature type="transmembrane region" description="Helical" evidence="1">
    <location>
        <begin position="456"/>
        <end position="479"/>
    </location>
</feature>
<dbReference type="SUPFAM" id="SSF53300">
    <property type="entry name" value="vWA-like"/>
    <property type="match status" value="1"/>
</dbReference>
<evidence type="ECO:0000313" key="4">
    <source>
        <dbReference type="Proteomes" id="UP000255014"/>
    </source>
</evidence>
<evidence type="ECO:0000313" key="3">
    <source>
        <dbReference type="EMBL" id="SUV65641.1"/>
    </source>
</evidence>
<dbReference type="PANTHER" id="PTHR22550:SF18">
    <property type="entry name" value="VWFA DOMAIN-CONTAINING PROTEIN"/>
    <property type="match status" value="1"/>
</dbReference>
<dbReference type="AlphaFoldDB" id="A0A381A4V3"/>
<dbReference type="PANTHER" id="PTHR22550">
    <property type="entry name" value="SPORE GERMINATION PROTEIN"/>
    <property type="match status" value="1"/>
</dbReference>
<dbReference type="InterPro" id="IPR033881">
    <property type="entry name" value="vWA_BatA_type"/>
</dbReference>
<gene>
    <name evidence="3" type="ORF">NCTC10911_02678</name>
</gene>
<dbReference type="InterPro" id="IPR036465">
    <property type="entry name" value="vWFA_dom_sf"/>
</dbReference>
<dbReference type="PROSITE" id="PS50234">
    <property type="entry name" value="VWFA"/>
    <property type="match status" value="1"/>
</dbReference>
<dbReference type="InterPro" id="IPR050768">
    <property type="entry name" value="UPF0353/GerABKA_families"/>
</dbReference>
<dbReference type="InterPro" id="IPR002035">
    <property type="entry name" value="VWF_A"/>
</dbReference>